<proteinExistence type="predicted"/>
<dbReference type="InterPro" id="IPR053853">
    <property type="entry name" value="FitA-like_RHH"/>
</dbReference>
<gene>
    <name evidence="2" type="ORF">G5V65_07265</name>
</gene>
<evidence type="ECO:0000313" key="2">
    <source>
        <dbReference type="EMBL" id="NGQ90693.1"/>
    </source>
</evidence>
<dbReference type="InterPro" id="IPR010985">
    <property type="entry name" value="Ribbon_hlx_hlx"/>
</dbReference>
<organism evidence="2 3">
    <name type="scientific">Paragemmobacter kunshanensis</name>
    <dbReference type="NCBI Taxonomy" id="2583234"/>
    <lineage>
        <taxon>Bacteria</taxon>
        <taxon>Pseudomonadati</taxon>
        <taxon>Pseudomonadota</taxon>
        <taxon>Alphaproteobacteria</taxon>
        <taxon>Rhodobacterales</taxon>
        <taxon>Paracoccaceae</taxon>
        <taxon>Paragemmobacter</taxon>
    </lineage>
</organism>
<protein>
    <submittedName>
        <fullName evidence="2">Plasmid stabilization protein</fullName>
    </submittedName>
</protein>
<dbReference type="Proteomes" id="UP000474758">
    <property type="component" value="Unassembled WGS sequence"/>
</dbReference>
<dbReference type="RefSeq" id="WP_165048441.1">
    <property type="nucleotide sequence ID" value="NZ_JAALFE010000005.1"/>
</dbReference>
<dbReference type="InterPro" id="IPR013321">
    <property type="entry name" value="Arc_rbn_hlx_hlx"/>
</dbReference>
<dbReference type="AlphaFoldDB" id="A0A6M1U6P8"/>
<dbReference type="GO" id="GO:0006355">
    <property type="term" value="P:regulation of DNA-templated transcription"/>
    <property type="evidence" value="ECO:0007669"/>
    <property type="project" value="InterPro"/>
</dbReference>
<evidence type="ECO:0000259" key="1">
    <source>
        <dbReference type="Pfam" id="PF22513"/>
    </source>
</evidence>
<comment type="caution">
    <text evidence="2">The sequence shown here is derived from an EMBL/GenBank/DDBJ whole genome shotgun (WGS) entry which is preliminary data.</text>
</comment>
<reference evidence="2 3" key="1">
    <citation type="submission" date="2020-02" db="EMBL/GenBank/DDBJ databases">
        <title>Rhodobacter translucens sp. nov., a novel bacterium isolated from activated sludge.</title>
        <authorList>
            <person name="Liu J."/>
        </authorList>
    </citation>
    <scope>NUCLEOTIDE SEQUENCE [LARGE SCALE GENOMIC DNA]</scope>
    <source>
        <strain evidence="2 3">HX-7-19</strain>
    </source>
</reference>
<sequence length="71" mass="7857">MASIIIRNLEDDVKARLKLRAARKGRSMEEEARDALRQSVGSIHPRSDLGTAIAARFAALNVSLPLMDRRA</sequence>
<keyword evidence="3" id="KW-1185">Reference proteome</keyword>
<dbReference type="Gene3D" id="1.10.1220.10">
    <property type="entry name" value="Met repressor-like"/>
    <property type="match status" value="1"/>
</dbReference>
<accession>A0A6M1U6P8</accession>
<feature type="domain" description="Antitoxin FitA-like ribbon-helix-helix" evidence="1">
    <location>
        <begin position="2"/>
        <end position="40"/>
    </location>
</feature>
<dbReference type="SUPFAM" id="SSF47598">
    <property type="entry name" value="Ribbon-helix-helix"/>
    <property type="match status" value="1"/>
</dbReference>
<name>A0A6M1U6P8_9RHOB</name>
<evidence type="ECO:0000313" key="3">
    <source>
        <dbReference type="Proteomes" id="UP000474758"/>
    </source>
</evidence>
<dbReference type="Pfam" id="PF22513">
    <property type="entry name" value="FitA-like_RHH"/>
    <property type="match status" value="1"/>
</dbReference>
<dbReference type="EMBL" id="JAALFE010000005">
    <property type="protein sequence ID" value="NGQ90693.1"/>
    <property type="molecule type" value="Genomic_DNA"/>
</dbReference>